<reference evidence="8" key="1">
    <citation type="journal article" date="2013" name="Stand. Genomic Sci.">
        <title>Complete genome sequence of Desulfocapsa sulfexigens, a marine deltaproteobacterium specialized in disproportionating inorganic sulfur compounds.</title>
        <authorList>
            <person name="Finster K.W."/>
            <person name="Kjeldsen K.U."/>
            <person name="Kube M."/>
            <person name="Reinhardt R."/>
            <person name="Mussmann M."/>
            <person name="Amann R."/>
            <person name="Schreiber L."/>
        </authorList>
    </citation>
    <scope>NUCLEOTIDE SEQUENCE [LARGE SCALE GENOMIC DNA]</scope>
    <source>
        <strain evidence="8">DSM 10523 / SB164P1</strain>
    </source>
</reference>
<keyword evidence="2 5" id="KW-0489">Methyltransferase</keyword>
<dbReference type="eggNOG" id="COG2265">
    <property type="taxonomic scope" value="Bacteria"/>
</dbReference>
<proteinExistence type="inferred from homology"/>
<dbReference type="PROSITE" id="PS01230">
    <property type="entry name" value="TRMA_1"/>
    <property type="match status" value="1"/>
</dbReference>
<name>M1NKE0_DESSD</name>
<keyword evidence="1" id="KW-0411">Iron-sulfur</keyword>
<evidence type="ECO:0000313" key="7">
    <source>
        <dbReference type="EMBL" id="AGF80049.1"/>
    </source>
</evidence>
<sequence length="438" mass="48458">MTSSTYHIEKLLHGGLGLGRNEDKQKMLIEGVISGETVAAKIQSLKKNRNTAVATSIIEPSSERIKAPCQYYKQCGGCDFQHMNYPRQLQEKQAILKDLLQQSGNTILQEAATQILNAPLPSPSQTHYRQRIRLQVDNKQTLGFHKRRSHDCVAIESCLLATPKINDCLQKLLPQYAFNKLLNQTETVEILFDPDSSTVTLLIQFKRKPRPADKQHAQDLINTISELTNIFFIGDGFSVTGNASLSFTLPPLVPHTTKTVQLSLETGGFCQVNVEQNTNLVKTVLDFCAVTKKDTILDLFCGMGNFSIPLAERSQSVLGIEGQGSAIRSAIRNSSNAGQDNTIFKKQPIHAACSELAKAGSLFDCIILDPPRQGAPGLARVLSALCRKRLVYISCDPVTLCRDLEDLLQYGFVIKKLQPIDMFPQTHHIETVALLETA</sequence>
<dbReference type="CDD" id="cd02440">
    <property type="entry name" value="AdoMet_MTases"/>
    <property type="match status" value="1"/>
</dbReference>
<dbReference type="Proteomes" id="UP000011721">
    <property type="component" value="Chromosome"/>
</dbReference>
<feature type="binding site" evidence="5">
    <location>
        <position position="369"/>
    </location>
    <ligand>
        <name>S-adenosyl-L-methionine</name>
        <dbReference type="ChEBI" id="CHEBI:59789"/>
    </ligand>
</feature>
<dbReference type="InterPro" id="IPR030391">
    <property type="entry name" value="MeTrfase_TrmA_CS"/>
</dbReference>
<evidence type="ECO:0000256" key="4">
    <source>
        <dbReference type="ARBA" id="ARBA00022691"/>
    </source>
</evidence>
<dbReference type="HOGENOM" id="CLU_014689_8_1_7"/>
<dbReference type="Gene3D" id="2.40.50.140">
    <property type="entry name" value="Nucleic acid-binding proteins"/>
    <property type="match status" value="1"/>
</dbReference>
<dbReference type="PANTHER" id="PTHR11061:SF49">
    <property type="entry name" value="23S RRNA (URACIL(1939)-C(5))-METHYLTRANSFERASE RLMD"/>
    <property type="match status" value="1"/>
</dbReference>
<keyword evidence="8" id="KW-1185">Reference proteome</keyword>
<keyword evidence="4 5" id="KW-0949">S-adenosyl-L-methionine</keyword>
<dbReference type="PATRIC" id="fig|1167006.5.peg.3802"/>
<dbReference type="GO" id="GO:0070041">
    <property type="term" value="F:rRNA (uridine-C5-)-methyltransferase activity"/>
    <property type="evidence" value="ECO:0007669"/>
    <property type="project" value="TreeGrafter"/>
</dbReference>
<keyword evidence="1" id="KW-0004">4Fe-4S</keyword>
<dbReference type="KEGG" id="dsf:UWK_03534"/>
<dbReference type="InterPro" id="IPR030390">
    <property type="entry name" value="MeTrfase_TrmA_AS"/>
</dbReference>
<evidence type="ECO:0000256" key="6">
    <source>
        <dbReference type="PROSITE-ProRule" id="PRU10015"/>
    </source>
</evidence>
<dbReference type="InterPro" id="IPR012340">
    <property type="entry name" value="NA-bd_OB-fold"/>
</dbReference>
<feature type="active site" evidence="6">
    <location>
        <position position="395"/>
    </location>
</feature>
<dbReference type="GO" id="GO:0051539">
    <property type="term" value="F:4 iron, 4 sulfur cluster binding"/>
    <property type="evidence" value="ECO:0007669"/>
    <property type="project" value="UniProtKB-KW"/>
</dbReference>
<comment type="similarity">
    <text evidence="5">Belongs to the class I-like SAM-binding methyltransferase superfamily. RNA M5U methyltransferase family.</text>
</comment>
<dbReference type="InterPro" id="IPR029063">
    <property type="entry name" value="SAM-dependent_MTases_sf"/>
</dbReference>
<dbReference type="OrthoDB" id="9804590at2"/>
<dbReference type="InterPro" id="IPR010280">
    <property type="entry name" value="U5_MeTrfase_fam"/>
</dbReference>
<dbReference type="RefSeq" id="WP_015405731.1">
    <property type="nucleotide sequence ID" value="NC_020304.1"/>
</dbReference>
<feature type="binding site" evidence="5">
    <location>
        <position position="321"/>
    </location>
    <ligand>
        <name>S-adenosyl-L-methionine</name>
        <dbReference type="ChEBI" id="CHEBI:59789"/>
    </ligand>
</feature>
<dbReference type="EMBL" id="CP003985">
    <property type="protein sequence ID" value="AGF80049.1"/>
    <property type="molecule type" value="Genomic_DNA"/>
</dbReference>
<feature type="active site" description="Nucleophile" evidence="5">
    <location>
        <position position="395"/>
    </location>
</feature>
<dbReference type="Gene3D" id="2.40.50.1070">
    <property type="match status" value="1"/>
</dbReference>
<accession>M1NKE0</accession>
<gene>
    <name evidence="7" type="ordered locus">UWK_03534</name>
</gene>
<feature type="binding site" evidence="5">
    <location>
        <position position="300"/>
    </location>
    <ligand>
        <name>S-adenosyl-L-methionine</name>
        <dbReference type="ChEBI" id="CHEBI:59789"/>
    </ligand>
</feature>
<organism evidence="7 8">
    <name type="scientific">Desulfocapsa sulfexigens (strain DSM 10523 / SB164P1)</name>
    <dbReference type="NCBI Taxonomy" id="1167006"/>
    <lineage>
        <taxon>Bacteria</taxon>
        <taxon>Pseudomonadati</taxon>
        <taxon>Thermodesulfobacteriota</taxon>
        <taxon>Desulfobulbia</taxon>
        <taxon>Desulfobulbales</taxon>
        <taxon>Desulfocapsaceae</taxon>
        <taxon>Desulfocapsa</taxon>
    </lineage>
</organism>
<dbReference type="STRING" id="1167006.UWK_03534"/>
<dbReference type="PANTHER" id="PTHR11061">
    <property type="entry name" value="RNA M5U METHYLTRANSFERASE"/>
    <property type="match status" value="1"/>
</dbReference>
<dbReference type="PROSITE" id="PS51687">
    <property type="entry name" value="SAM_MT_RNA_M5U"/>
    <property type="match status" value="1"/>
</dbReference>
<protein>
    <submittedName>
        <fullName evidence="7">23S rRNA (Uracil-5-)-methyltransferase RumA</fullName>
    </submittedName>
</protein>
<evidence type="ECO:0000256" key="2">
    <source>
        <dbReference type="ARBA" id="ARBA00022603"/>
    </source>
</evidence>
<evidence type="ECO:0000256" key="5">
    <source>
        <dbReference type="PROSITE-ProRule" id="PRU01024"/>
    </source>
</evidence>
<dbReference type="PROSITE" id="PS01231">
    <property type="entry name" value="TRMA_2"/>
    <property type="match status" value="1"/>
</dbReference>
<evidence type="ECO:0000256" key="3">
    <source>
        <dbReference type="ARBA" id="ARBA00022679"/>
    </source>
</evidence>
<dbReference type="SUPFAM" id="SSF53335">
    <property type="entry name" value="S-adenosyl-L-methionine-dependent methyltransferases"/>
    <property type="match status" value="1"/>
</dbReference>
<feature type="binding site" evidence="5">
    <location>
        <position position="271"/>
    </location>
    <ligand>
        <name>S-adenosyl-L-methionine</name>
        <dbReference type="ChEBI" id="CHEBI:59789"/>
    </ligand>
</feature>
<evidence type="ECO:0000256" key="1">
    <source>
        <dbReference type="ARBA" id="ARBA00022485"/>
    </source>
</evidence>
<keyword evidence="1" id="KW-0408">Iron</keyword>
<dbReference type="NCBIfam" id="TIGR00479">
    <property type="entry name" value="rumA"/>
    <property type="match status" value="1"/>
</dbReference>
<dbReference type="GO" id="GO:0070475">
    <property type="term" value="P:rRNA base methylation"/>
    <property type="evidence" value="ECO:0007669"/>
    <property type="project" value="TreeGrafter"/>
</dbReference>
<evidence type="ECO:0000313" key="8">
    <source>
        <dbReference type="Proteomes" id="UP000011721"/>
    </source>
</evidence>
<keyword evidence="3 5" id="KW-0808">Transferase</keyword>
<dbReference type="Pfam" id="PF05958">
    <property type="entry name" value="tRNA_U5-meth_tr"/>
    <property type="match status" value="1"/>
</dbReference>
<dbReference type="AlphaFoldDB" id="M1NKE0"/>
<keyword evidence="1" id="KW-0479">Metal-binding</keyword>
<dbReference type="Gene3D" id="3.40.50.150">
    <property type="entry name" value="Vaccinia Virus protein VP39"/>
    <property type="match status" value="1"/>
</dbReference>